<proteinExistence type="inferred from homology"/>
<dbReference type="PRINTS" id="PR00973">
    <property type="entry name" value="RIBOSOMALS17"/>
</dbReference>
<dbReference type="InterPro" id="IPR000266">
    <property type="entry name" value="Ribosomal_uS17"/>
</dbReference>
<dbReference type="Gene3D" id="2.40.50.140">
    <property type="entry name" value="Nucleic acid-binding proteins"/>
    <property type="match status" value="1"/>
</dbReference>
<dbReference type="KEGG" id="maer:DAI18_04930"/>
<dbReference type="GO" id="GO:0006412">
    <property type="term" value="P:translation"/>
    <property type="evidence" value="ECO:0007669"/>
    <property type="project" value="UniProtKB-UniRule"/>
</dbReference>
<keyword evidence="5 6" id="KW-0687">Ribonucleoprotein</keyword>
<name>A0A2S0P825_9NEIS</name>
<dbReference type="InterPro" id="IPR012340">
    <property type="entry name" value="NA-bd_OB-fold"/>
</dbReference>
<protein>
    <recommendedName>
        <fullName evidence="6">Small ribosomal subunit protein uS17</fullName>
    </recommendedName>
</protein>
<evidence type="ECO:0000313" key="7">
    <source>
        <dbReference type="EMBL" id="AVY93463.1"/>
    </source>
</evidence>
<dbReference type="HAMAP" id="MF_01345_B">
    <property type="entry name" value="Ribosomal_uS17_B"/>
    <property type="match status" value="1"/>
</dbReference>
<dbReference type="NCBIfam" id="NF004123">
    <property type="entry name" value="PRK05610.1"/>
    <property type="match status" value="1"/>
</dbReference>
<reference evidence="7 8" key="1">
    <citation type="submission" date="2018-04" db="EMBL/GenBank/DDBJ databases">
        <title>Denitrifier Microvirgula.</title>
        <authorList>
            <person name="Anderson E."/>
            <person name="Jang J."/>
            <person name="Ishii S."/>
        </authorList>
    </citation>
    <scope>NUCLEOTIDE SEQUENCE [LARGE SCALE GENOMIC DNA]</scope>
    <source>
        <strain evidence="7 8">BE2.4</strain>
    </source>
</reference>
<comment type="function">
    <text evidence="6">One of the primary rRNA binding proteins, it binds specifically to the 5'-end of 16S ribosomal RNA.</text>
</comment>
<evidence type="ECO:0000256" key="4">
    <source>
        <dbReference type="ARBA" id="ARBA00022980"/>
    </source>
</evidence>
<dbReference type="SUPFAM" id="SSF50249">
    <property type="entry name" value="Nucleic acid-binding proteins"/>
    <property type="match status" value="1"/>
</dbReference>
<keyword evidence="2 6" id="KW-0699">rRNA-binding</keyword>
<evidence type="ECO:0000313" key="8">
    <source>
        <dbReference type="Proteomes" id="UP000244173"/>
    </source>
</evidence>
<evidence type="ECO:0000256" key="1">
    <source>
        <dbReference type="ARBA" id="ARBA00010254"/>
    </source>
</evidence>
<keyword evidence="3 6" id="KW-0694">RNA-binding</keyword>
<comment type="similarity">
    <text evidence="1 6">Belongs to the universal ribosomal protein uS17 family.</text>
</comment>
<dbReference type="OrthoDB" id="9811714at2"/>
<dbReference type="RefSeq" id="WP_028500423.1">
    <property type="nucleotide sequence ID" value="NZ_CALFSO010000046.1"/>
</dbReference>
<dbReference type="STRING" id="1122240.GCA_000620105_03657"/>
<dbReference type="GO" id="GO:0019843">
    <property type="term" value="F:rRNA binding"/>
    <property type="evidence" value="ECO:0007669"/>
    <property type="project" value="UniProtKB-UniRule"/>
</dbReference>
<evidence type="ECO:0000256" key="5">
    <source>
        <dbReference type="ARBA" id="ARBA00023274"/>
    </source>
</evidence>
<dbReference type="Proteomes" id="UP000244173">
    <property type="component" value="Chromosome"/>
</dbReference>
<gene>
    <name evidence="6" type="primary">rpsQ</name>
    <name evidence="7" type="ORF">DAI18_04930</name>
</gene>
<dbReference type="Pfam" id="PF00366">
    <property type="entry name" value="Ribosomal_S17"/>
    <property type="match status" value="1"/>
</dbReference>
<dbReference type="GO" id="GO:0003735">
    <property type="term" value="F:structural constituent of ribosome"/>
    <property type="evidence" value="ECO:0007669"/>
    <property type="project" value="UniProtKB-UniRule"/>
</dbReference>
<keyword evidence="4 6" id="KW-0689">Ribosomal protein</keyword>
<dbReference type="InterPro" id="IPR019984">
    <property type="entry name" value="Ribosomal_uS17_bact/chlr"/>
</dbReference>
<sequence length="88" mass="10031">MTETNKVVRTLTGKIVSDKMDKTVVVLVERKVKHPIYGKVIRLSKKYHAHDENNEFGAGDTVTITECRPYSKTKTWKVASLVEKARQV</sequence>
<evidence type="ECO:0000256" key="2">
    <source>
        <dbReference type="ARBA" id="ARBA00022730"/>
    </source>
</evidence>
<dbReference type="GO" id="GO:0022627">
    <property type="term" value="C:cytosolic small ribosomal subunit"/>
    <property type="evidence" value="ECO:0007669"/>
    <property type="project" value="UniProtKB-UniRule"/>
</dbReference>
<dbReference type="CDD" id="cd00364">
    <property type="entry name" value="Ribosomal_uS17"/>
    <property type="match status" value="1"/>
</dbReference>
<accession>A0A2S0P825</accession>
<keyword evidence="8" id="KW-1185">Reference proteome</keyword>
<dbReference type="EMBL" id="CP028519">
    <property type="protein sequence ID" value="AVY93463.1"/>
    <property type="molecule type" value="Genomic_DNA"/>
</dbReference>
<dbReference type="PANTHER" id="PTHR10744">
    <property type="entry name" value="40S RIBOSOMAL PROTEIN S11 FAMILY MEMBER"/>
    <property type="match status" value="1"/>
</dbReference>
<organism evidence="7 8">
    <name type="scientific">Microvirgula aerodenitrificans</name>
    <dbReference type="NCBI Taxonomy" id="57480"/>
    <lineage>
        <taxon>Bacteria</taxon>
        <taxon>Pseudomonadati</taxon>
        <taxon>Pseudomonadota</taxon>
        <taxon>Betaproteobacteria</taxon>
        <taxon>Neisseriales</taxon>
        <taxon>Aquaspirillaceae</taxon>
        <taxon>Microvirgula</taxon>
    </lineage>
</organism>
<dbReference type="AlphaFoldDB" id="A0A2S0P825"/>
<dbReference type="PANTHER" id="PTHR10744:SF1">
    <property type="entry name" value="SMALL RIBOSOMAL SUBUNIT PROTEIN US17M"/>
    <property type="match status" value="1"/>
</dbReference>
<evidence type="ECO:0000256" key="6">
    <source>
        <dbReference type="HAMAP-Rule" id="MF_01345"/>
    </source>
</evidence>
<evidence type="ECO:0000256" key="3">
    <source>
        <dbReference type="ARBA" id="ARBA00022884"/>
    </source>
</evidence>
<dbReference type="NCBIfam" id="TIGR03635">
    <property type="entry name" value="uS17_bact"/>
    <property type="match status" value="1"/>
</dbReference>
<comment type="subunit">
    <text evidence="6">Part of the 30S ribosomal subunit.</text>
</comment>